<feature type="compositionally biased region" description="Polar residues" evidence="5">
    <location>
        <begin position="117"/>
        <end position="129"/>
    </location>
</feature>
<keyword evidence="8" id="KW-1185">Reference proteome</keyword>
<dbReference type="GO" id="GO:0046982">
    <property type="term" value="F:protein heterodimerization activity"/>
    <property type="evidence" value="ECO:0007669"/>
    <property type="project" value="InterPro"/>
</dbReference>
<evidence type="ECO:0000256" key="1">
    <source>
        <dbReference type="ARBA" id="ARBA00004123"/>
    </source>
</evidence>
<feature type="domain" description="CENP-T/Histone H4 histone fold" evidence="6">
    <location>
        <begin position="477"/>
        <end position="507"/>
    </location>
</feature>
<feature type="region of interest" description="Disordered" evidence="5">
    <location>
        <begin position="1"/>
        <end position="195"/>
    </location>
</feature>
<dbReference type="GO" id="GO:0003682">
    <property type="term" value="F:chromatin binding"/>
    <property type="evidence" value="ECO:0007669"/>
    <property type="project" value="TreeGrafter"/>
</dbReference>
<dbReference type="GO" id="GO:0000712">
    <property type="term" value="P:resolution of meiotic recombination intermediates"/>
    <property type="evidence" value="ECO:0007669"/>
    <property type="project" value="TreeGrafter"/>
</dbReference>
<feature type="compositionally biased region" description="Acidic residues" evidence="5">
    <location>
        <begin position="319"/>
        <end position="341"/>
    </location>
</feature>
<dbReference type="EMBL" id="JAUKUD010000003">
    <property type="protein sequence ID" value="KAK0749571.1"/>
    <property type="molecule type" value="Genomic_DNA"/>
</dbReference>
<dbReference type="InterPro" id="IPR009072">
    <property type="entry name" value="Histone-fold"/>
</dbReference>
<feature type="compositionally biased region" description="Basic and acidic residues" evidence="5">
    <location>
        <begin position="1"/>
        <end position="13"/>
    </location>
</feature>
<dbReference type="InterPro" id="IPR035425">
    <property type="entry name" value="CENP-T/H4_C"/>
</dbReference>
<evidence type="ECO:0000256" key="2">
    <source>
        <dbReference type="ARBA" id="ARBA00004286"/>
    </source>
</evidence>
<dbReference type="Pfam" id="PF15511">
    <property type="entry name" value="CENP-T_C"/>
    <property type="match status" value="2"/>
</dbReference>
<sequence>MARESHPPPRDPDSDATPIRRAASFEPTTASAESRRSLLLRTPGSTVHPRPPGLSASGRKPAPGPSATPHARAAFRTIDSRRAAISTPHRAGRRRSVREARETPRDTLLSLGRALARTTQTIATSSSSPKSEDATPDGAGHAEEDDDDDDELPRPPRLSLPIDRDDVEDDDELRPHQSAGLEDENFTMRSIELGRRAYSEQPGGRFSMGSMRMSEYFEDEAGSDEGGIDPSFFRPNATNDDTGYDMADYERSEFDVQGRELLARESDFGFEVPLDMANDTTVMAPELQESPVRQPPELFEPMLDPQSDDDNGNDFGNDYGDDFGGQDDGGLEDIPEGESGAEEARVDETGVNEMGVDASGVDETTFTQSAANRTTAKKRTIKMSRHGIAYPSLPPAVVKRLAQTFAKTSGAKGKITPDALEAIMQASDWFFQQTSETLERYANHAHRKTIDESDMLTLLKKYDPHSLFVVQALTHYRQRQVSSHVTPFALAQRHLPRELLQELRMTPPVLPKKRRKTTHDAQDEEVT</sequence>
<dbReference type="AlphaFoldDB" id="A0AA40F1Y0"/>
<dbReference type="GO" id="GO:0031297">
    <property type="term" value="P:replication fork processing"/>
    <property type="evidence" value="ECO:0007669"/>
    <property type="project" value="TreeGrafter"/>
</dbReference>
<feature type="region of interest" description="Disordered" evidence="5">
    <location>
        <begin position="219"/>
        <end position="245"/>
    </location>
</feature>
<evidence type="ECO:0000256" key="4">
    <source>
        <dbReference type="ARBA" id="ARBA00023242"/>
    </source>
</evidence>
<evidence type="ECO:0000256" key="5">
    <source>
        <dbReference type="SAM" id="MobiDB-lite"/>
    </source>
</evidence>
<dbReference type="CDD" id="cd22920">
    <property type="entry name" value="HFD_CENP-T"/>
    <property type="match status" value="1"/>
</dbReference>
<reference evidence="7" key="1">
    <citation type="submission" date="2023-06" db="EMBL/GenBank/DDBJ databases">
        <title>Genome-scale phylogeny and comparative genomics of the fungal order Sordariales.</title>
        <authorList>
            <consortium name="Lawrence Berkeley National Laboratory"/>
            <person name="Hensen N."/>
            <person name="Bonometti L."/>
            <person name="Westerberg I."/>
            <person name="Brannstrom I.O."/>
            <person name="Guillou S."/>
            <person name="Cros-Aarteil S."/>
            <person name="Calhoun S."/>
            <person name="Haridas S."/>
            <person name="Kuo A."/>
            <person name="Mondo S."/>
            <person name="Pangilinan J."/>
            <person name="Riley R."/>
            <person name="LaButti K."/>
            <person name="Andreopoulos B."/>
            <person name="Lipzen A."/>
            <person name="Chen C."/>
            <person name="Yanf M."/>
            <person name="Daum C."/>
            <person name="Ng V."/>
            <person name="Clum A."/>
            <person name="Steindorff A."/>
            <person name="Ohm R."/>
            <person name="Martin F."/>
            <person name="Silar P."/>
            <person name="Natvig D."/>
            <person name="Lalanne C."/>
            <person name="Gautier V."/>
            <person name="Ament-velasquez S.L."/>
            <person name="Kruys A."/>
            <person name="Hutchinson M.I."/>
            <person name="Powell A.J."/>
            <person name="Barry K."/>
            <person name="Miller A.N."/>
            <person name="Grigoriev I.V."/>
            <person name="Debuchy R."/>
            <person name="Gladieux P."/>
            <person name="Thoren M.H."/>
            <person name="Johannesson H."/>
        </authorList>
    </citation>
    <scope>NUCLEOTIDE SEQUENCE</scope>
    <source>
        <strain evidence="7">SMH3187-1</strain>
    </source>
</reference>
<feature type="domain" description="CENP-T/Histone H4 histone fold" evidence="6">
    <location>
        <begin position="386"/>
        <end position="461"/>
    </location>
</feature>
<evidence type="ECO:0000259" key="6">
    <source>
        <dbReference type="Pfam" id="PF15511"/>
    </source>
</evidence>
<protein>
    <submittedName>
        <fullName evidence="7">Centromere kinetochore component CENP-T-domain-containing protein</fullName>
    </submittedName>
</protein>
<evidence type="ECO:0000313" key="7">
    <source>
        <dbReference type="EMBL" id="KAK0749571.1"/>
    </source>
</evidence>
<name>A0AA40F1Y0_9PEZI</name>
<keyword evidence="4" id="KW-0539">Nucleus</keyword>
<keyword evidence="3" id="KW-0158">Chromosome</keyword>
<proteinExistence type="predicted"/>
<evidence type="ECO:0000313" key="8">
    <source>
        <dbReference type="Proteomes" id="UP001172155"/>
    </source>
</evidence>
<dbReference type="Gene3D" id="1.10.20.10">
    <property type="entry name" value="Histone, subunit A"/>
    <property type="match status" value="1"/>
</dbReference>
<dbReference type="Proteomes" id="UP001172155">
    <property type="component" value="Unassembled WGS sequence"/>
</dbReference>
<comment type="subcellular location">
    <subcellularLocation>
        <location evidence="2">Chromosome</location>
    </subcellularLocation>
    <subcellularLocation>
        <location evidence="1">Nucleus</location>
    </subcellularLocation>
</comment>
<evidence type="ECO:0000256" key="3">
    <source>
        <dbReference type="ARBA" id="ARBA00022454"/>
    </source>
</evidence>
<feature type="region of interest" description="Disordered" evidence="5">
    <location>
        <begin position="506"/>
        <end position="527"/>
    </location>
</feature>
<dbReference type="PANTHER" id="PTHR22980">
    <property type="entry name" value="CORTISTATIN"/>
    <property type="match status" value="1"/>
</dbReference>
<dbReference type="GO" id="GO:0071821">
    <property type="term" value="C:FANCM-MHF complex"/>
    <property type="evidence" value="ECO:0007669"/>
    <property type="project" value="TreeGrafter"/>
</dbReference>
<dbReference type="GO" id="GO:0005694">
    <property type="term" value="C:chromosome"/>
    <property type="evidence" value="ECO:0007669"/>
    <property type="project" value="UniProtKB-SubCell"/>
</dbReference>
<comment type="caution">
    <text evidence="7">The sequence shown here is derived from an EMBL/GenBank/DDBJ whole genome shotgun (WGS) entry which is preliminary data.</text>
</comment>
<dbReference type="PANTHER" id="PTHR22980:SF5">
    <property type="entry name" value="CENP-T_HISTONE H4 HISTONE FOLD DOMAIN-CONTAINING PROTEIN"/>
    <property type="match status" value="1"/>
</dbReference>
<accession>A0AA40F1Y0</accession>
<dbReference type="SUPFAM" id="SSF47113">
    <property type="entry name" value="Histone-fold"/>
    <property type="match status" value="1"/>
</dbReference>
<organism evidence="7 8">
    <name type="scientific">Schizothecium vesticola</name>
    <dbReference type="NCBI Taxonomy" id="314040"/>
    <lineage>
        <taxon>Eukaryota</taxon>
        <taxon>Fungi</taxon>
        <taxon>Dikarya</taxon>
        <taxon>Ascomycota</taxon>
        <taxon>Pezizomycotina</taxon>
        <taxon>Sordariomycetes</taxon>
        <taxon>Sordariomycetidae</taxon>
        <taxon>Sordariales</taxon>
        <taxon>Schizotheciaceae</taxon>
        <taxon>Schizothecium</taxon>
    </lineage>
</organism>
<gene>
    <name evidence="7" type="ORF">B0T18DRAFT_321257</name>
</gene>
<feature type="region of interest" description="Disordered" evidence="5">
    <location>
        <begin position="296"/>
        <end position="364"/>
    </location>
</feature>